<dbReference type="SUPFAM" id="SSF52540">
    <property type="entry name" value="P-loop containing nucleoside triphosphate hydrolases"/>
    <property type="match status" value="1"/>
</dbReference>
<accession>A0ABR9C6W0</accession>
<dbReference type="Pfam" id="PF00005">
    <property type="entry name" value="ABC_tran"/>
    <property type="match status" value="1"/>
</dbReference>
<protein>
    <submittedName>
        <fullName evidence="6">ATP-binding cassette domain-containing protein</fullName>
    </submittedName>
</protein>
<dbReference type="SMART" id="SM00382">
    <property type="entry name" value="AAA"/>
    <property type="match status" value="1"/>
</dbReference>
<dbReference type="InterPro" id="IPR003439">
    <property type="entry name" value="ABC_transporter-like_ATP-bd"/>
</dbReference>
<sequence>MPEILSFPTRTEHTPSKVPSPMPLSVRHLAFQAGHTSILKGVDLDLETDALTVLMGPNGAGKSVLLRLLHGLLAPSFGEVRWNGLPLDKSLRRQQALVFQKPVLLRRSVRANLSFALGLRPVPNRAEKLAHALATAGLEHLSKRQARVLSGGEQQRLALARALILDPKVLMLDEPTANLDPASTLFIEQAIASARRRGVKVILVTHDQHQARRLGEEVVFLHDGKITEHSDAESFFDSPKSAAARAYLSGDILV</sequence>
<keyword evidence="7" id="KW-1185">Reference proteome</keyword>
<dbReference type="InterPro" id="IPR017871">
    <property type="entry name" value="ABC_transporter-like_CS"/>
</dbReference>
<dbReference type="PANTHER" id="PTHR42781:SF9">
    <property type="entry name" value="AMINO ACID ABC TRANSPORTER, ATP-BINDING PROTEIN-RELATED"/>
    <property type="match status" value="1"/>
</dbReference>
<dbReference type="PANTHER" id="PTHR42781">
    <property type="entry name" value="SPERMIDINE/PUTRESCINE IMPORT ATP-BINDING PROTEIN POTA"/>
    <property type="match status" value="1"/>
</dbReference>
<comment type="caution">
    <text evidence="6">The sequence shown here is derived from an EMBL/GenBank/DDBJ whole genome shotgun (WGS) entry which is preliminary data.</text>
</comment>
<dbReference type="InterPro" id="IPR027417">
    <property type="entry name" value="P-loop_NTPase"/>
</dbReference>
<proteinExistence type="inferred from homology"/>
<dbReference type="InterPro" id="IPR050093">
    <property type="entry name" value="ABC_SmlMolc_Importer"/>
</dbReference>
<dbReference type="InterPro" id="IPR003593">
    <property type="entry name" value="AAA+_ATPase"/>
</dbReference>
<dbReference type="PROSITE" id="PS50893">
    <property type="entry name" value="ABC_TRANSPORTER_2"/>
    <property type="match status" value="1"/>
</dbReference>
<gene>
    <name evidence="6" type="ORF">IG617_04960</name>
</gene>
<dbReference type="PROSITE" id="PS00211">
    <property type="entry name" value="ABC_TRANSPORTER_1"/>
    <property type="match status" value="1"/>
</dbReference>
<evidence type="ECO:0000256" key="1">
    <source>
        <dbReference type="ARBA" id="ARBA00005417"/>
    </source>
</evidence>
<dbReference type="EMBL" id="JACYXJ010000002">
    <property type="protein sequence ID" value="MBD8875637.1"/>
    <property type="molecule type" value="Genomic_DNA"/>
</dbReference>
<dbReference type="RefSeq" id="WP_192107909.1">
    <property type="nucleotide sequence ID" value="NZ_JACYXJ010000002.1"/>
</dbReference>
<dbReference type="GO" id="GO:0005524">
    <property type="term" value="F:ATP binding"/>
    <property type="evidence" value="ECO:0007669"/>
    <property type="project" value="UniProtKB-KW"/>
</dbReference>
<dbReference type="Gene3D" id="3.40.50.300">
    <property type="entry name" value="P-loop containing nucleotide triphosphate hydrolases"/>
    <property type="match status" value="1"/>
</dbReference>
<evidence type="ECO:0000313" key="7">
    <source>
        <dbReference type="Proteomes" id="UP000615687"/>
    </source>
</evidence>
<dbReference type="Proteomes" id="UP000615687">
    <property type="component" value="Unassembled WGS sequence"/>
</dbReference>
<evidence type="ECO:0000259" key="5">
    <source>
        <dbReference type="PROSITE" id="PS50893"/>
    </source>
</evidence>
<reference evidence="6 7" key="1">
    <citation type="submission" date="2020-09" db="EMBL/GenBank/DDBJ databases">
        <title>The genome sequence of type strain Labrenzia polysiphoniae KACC 19711.</title>
        <authorList>
            <person name="Liu Y."/>
        </authorList>
    </citation>
    <scope>NUCLEOTIDE SEQUENCE [LARGE SCALE GENOMIC DNA]</scope>
    <source>
        <strain evidence="6 7">KACC 19711</strain>
    </source>
</reference>
<keyword evidence="3" id="KW-0547">Nucleotide-binding</keyword>
<keyword evidence="4 6" id="KW-0067">ATP-binding</keyword>
<name>A0ABR9C6W0_9HYPH</name>
<organism evidence="6 7">
    <name type="scientific">Roseibium polysiphoniae</name>
    <dbReference type="NCBI Taxonomy" id="2571221"/>
    <lineage>
        <taxon>Bacteria</taxon>
        <taxon>Pseudomonadati</taxon>
        <taxon>Pseudomonadota</taxon>
        <taxon>Alphaproteobacteria</taxon>
        <taxon>Hyphomicrobiales</taxon>
        <taxon>Stappiaceae</taxon>
        <taxon>Roseibium</taxon>
    </lineage>
</organism>
<evidence type="ECO:0000313" key="6">
    <source>
        <dbReference type="EMBL" id="MBD8875637.1"/>
    </source>
</evidence>
<evidence type="ECO:0000256" key="2">
    <source>
        <dbReference type="ARBA" id="ARBA00022448"/>
    </source>
</evidence>
<evidence type="ECO:0000256" key="3">
    <source>
        <dbReference type="ARBA" id="ARBA00022741"/>
    </source>
</evidence>
<evidence type="ECO:0000256" key="4">
    <source>
        <dbReference type="ARBA" id="ARBA00022840"/>
    </source>
</evidence>
<comment type="similarity">
    <text evidence="1">Belongs to the ABC transporter superfamily.</text>
</comment>
<keyword evidence="2" id="KW-0813">Transport</keyword>
<feature type="domain" description="ABC transporter" evidence="5">
    <location>
        <begin position="24"/>
        <end position="248"/>
    </location>
</feature>